<dbReference type="Pfam" id="PF01168">
    <property type="entry name" value="Ala_racemase_N"/>
    <property type="match status" value="1"/>
</dbReference>
<feature type="active site" description="Proton acceptor; specific for L-alanine" evidence="4">
    <location>
        <position position="272"/>
    </location>
</feature>
<feature type="binding site" evidence="4 6">
    <location>
        <position position="137"/>
    </location>
    <ligand>
        <name>substrate</name>
    </ligand>
</feature>
<comment type="similarity">
    <text evidence="4">Belongs to the alanine racemase family.</text>
</comment>
<evidence type="ECO:0000256" key="3">
    <source>
        <dbReference type="ARBA" id="ARBA00023235"/>
    </source>
</evidence>
<dbReference type="Gene3D" id="3.20.20.10">
    <property type="entry name" value="Alanine racemase"/>
    <property type="match status" value="1"/>
</dbReference>
<dbReference type="RefSeq" id="WP_186919992.1">
    <property type="nucleotide sequence ID" value="NZ_JACOPQ010000013.1"/>
</dbReference>
<evidence type="ECO:0000313" key="8">
    <source>
        <dbReference type="EMBL" id="MBC5738214.1"/>
    </source>
</evidence>
<dbReference type="PROSITE" id="PS00395">
    <property type="entry name" value="ALANINE_RACEMASE"/>
    <property type="match status" value="1"/>
</dbReference>
<dbReference type="InterPro" id="IPR009006">
    <property type="entry name" value="Ala_racemase/Decarboxylase_C"/>
</dbReference>
<dbReference type="UniPathway" id="UPA00042">
    <property type="reaction ID" value="UER00497"/>
</dbReference>
<dbReference type="GO" id="GO:0008784">
    <property type="term" value="F:alanine racemase activity"/>
    <property type="evidence" value="ECO:0007669"/>
    <property type="project" value="UniProtKB-UniRule"/>
</dbReference>
<dbReference type="InterPro" id="IPR011079">
    <property type="entry name" value="Ala_racemase_C"/>
</dbReference>
<dbReference type="Gene3D" id="2.40.37.10">
    <property type="entry name" value="Lyase, Ornithine Decarboxylase, Chain A, domain 1"/>
    <property type="match status" value="1"/>
</dbReference>
<reference evidence="8" key="1">
    <citation type="submission" date="2020-08" db="EMBL/GenBank/DDBJ databases">
        <title>Genome public.</title>
        <authorList>
            <person name="Liu C."/>
            <person name="Sun Q."/>
        </authorList>
    </citation>
    <scope>NUCLEOTIDE SEQUENCE</scope>
    <source>
        <strain evidence="8">NSJ-52</strain>
    </source>
</reference>
<dbReference type="SUPFAM" id="SSF51419">
    <property type="entry name" value="PLP-binding barrel"/>
    <property type="match status" value="1"/>
</dbReference>
<evidence type="ECO:0000256" key="1">
    <source>
        <dbReference type="ARBA" id="ARBA00001933"/>
    </source>
</evidence>
<evidence type="ECO:0000256" key="5">
    <source>
        <dbReference type="PIRSR" id="PIRSR600821-50"/>
    </source>
</evidence>
<dbReference type="GO" id="GO:0030170">
    <property type="term" value="F:pyridoxal phosphate binding"/>
    <property type="evidence" value="ECO:0007669"/>
    <property type="project" value="UniProtKB-UniRule"/>
</dbReference>
<comment type="catalytic activity">
    <reaction evidence="4">
        <text>L-alanine = D-alanine</text>
        <dbReference type="Rhea" id="RHEA:20249"/>
        <dbReference type="ChEBI" id="CHEBI:57416"/>
        <dbReference type="ChEBI" id="CHEBI:57972"/>
        <dbReference type="EC" id="5.1.1.1"/>
    </reaction>
</comment>
<dbReference type="EMBL" id="JACOPQ010000013">
    <property type="protein sequence ID" value="MBC5738214.1"/>
    <property type="molecule type" value="Genomic_DNA"/>
</dbReference>
<dbReference type="PANTHER" id="PTHR30511">
    <property type="entry name" value="ALANINE RACEMASE"/>
    <property type="match status" value="1"/>
</dbReference>
<keyword evidence="3 4" id="KW-0413">Isomerase</keyword>
<feature type="domain" description="Alanine racemase C-terminal" evidence="7">
    <location>
        <begin position="251"/>
        <end position="379"/>
    </location>
</feature>
<dbReference type="GO" id="GO:0005829">
    <property type="term" value="C:cytosol"/>
    <property type="evidence" value="ECO:0007669"/>
    <property type="project" value="TreeGrafter"/>
</dbReference>
<evidence type="ECO:0000256" key="6">
    <source>
        <dbReference type="PIRSR" id="PIRSR600821-52"/>
    </source>
</evidence>
<dbReference type="PANTHER" id="PTHR30511:SF0">
    <property type="entry name" value="ALANINE RACEMASE, CATABOLIC-RELATED"/>
    <property type="match status" value="1"/>
</dbReference>
<comment type="pathway">
    <text evidence="4">Amino-acid biosynthesis; D-alanine biosynthesis; D-alanine from L-alanine: step 1/1.</text>
</comment>
<feature type="active site" description="Proton acceptor; specific for D-alanine" evidence="4">
    <location>
        <position position="39"/>
    </location>
</feature>
<evidence type="ECO:0000259" key="7">
    <source>
        <dbReference type="SMART" id="SM01005"/>
    </source>
</evidence>
<dbReference type="PRINTS" id="PR00992">
    <property type="entry name" value="ALARACEMASE"/>
</dbReference>
<dbReference type="EC" id="5.1.1.1" evidence="4"/>
<dbReference type="InterPro" id="IPR020622">
    <property type="entry name" value="Ala_racemase_pyridoxalP-BS"/>
</dbReference>
<comment type="caution">
    <text evidence="8">The sequence shown here is derived from an EMBL/GenBank/DDBJ whole genome shotgun (WGS) entry which is preliminary data.</text>
</comment>
<dbReference type="GO" id="GO:0030632">
    <property type="term" value="P:D-alanine biosynthetic process"/>
    <property type="evidence" value="ECO:0007669"/>
    <property type="project" value="UniProtKB-UniRule"/>
</dbReference>
<dbReference type="InterPro" id="IPR000821">
    <property type="entry name" value="Ala_racemase"/>
</dbReference>
<dbReference type="InterPro" id="IPR029066">
    <property type="entry name" value="PLP-binding_barrel"/>
</dbReference>
<dbReference type="SMART" id="SM01005">
    <property type="entry name" value="Ala_racemase_C"/>
    <property type="match status" value="1"/>
</dbReference>
<name>A0A8J6MDU3_9FIRM</name>
<dbReference type="SUPFAM" id="SSF50621">
    <property type="entry name" value="Alanine racemase C-terminal domain-like"/>
    <property type="match status" value="1"/>
</dbReference>
<keyword evidence="2 4" id="KW-0663">Pyridoxal phosphate</keyword>
<comment type="function">
    <text evidence="4">Catalyzes the interconversion of L-alanine and D-alanine. May also act on other amino acids.</text>
</comment>
<dbReference type="AlphaFoldDB" id="A0A8J6MDU3"/>
<dbReference type="Proteomes" id="UP000607645">
    <property type="component" value="Unassembled WGS sequence"/>
</dbReference>
<dbReference type="InterPro" id="IPR001608">
    <property type="entry name" value="Ala_racemase_N"/>
</dbReference>
<evidence type="ECO:0000313" key="9">
    <source>
        <dbReference type="Proteomes" id="UP000607645"/>
    </source>
</evidence>
<dbReference type="HAMAP" id="MF_01201">
    <property type="entry name" value="Ala_racemase"/>
    <property type="match status" value="1"/>
</dbReference>
<gene>
    <name evidence="8" type="primary">alr</name>
    <name evidence="8" type="ORF">H8S62_14470</name>
</gene>
<accession>A0A8J6MDU3</accession>
<sequence>METAQSRTWREISLSNLEHNYRALRAMLPPGCRFLGVVKANAYGNGSVWVARHLERLGAEYLAVACVDEGAELRAAGVKIPILILGDTPAERSGDLLDLNLTQTVPDLETAKALSAAAVAAGKTLKIHIKADTGMSRLGFLCDEAHMADSVARMARACALPGLDHEGIFTHFADSDGSEEYTMLQFTRFLAAVEQLAERGVTFAIRHCANSGAVLNYPCTHLDMVRPGLALYGHYPAPSCAGLDGPGLRPVMELKSRIAAVRAMPAGACVSYGRTCALARDSLLAVIPVGYADGLPRLCSNGLEVLVHGRRACVVGRVCMDMCMLDVTDIPGVKAGDVATVFGHEGGALMPIEEAAARAGTIQYELLCAISERVPRVYLE</sequence>
<organism evidence="8 9">
    <name type="scientific">Lawsonibacter faecis</name>
    <dbReference type="NCBI Taxonomy" id="2763052"/>
    <lineage>
        <taxon>Bacteria</taxon>
        <taxon>Bacillati</taxon>
        <taxon>Bacillota</taxon>
        <taxon>Clostridia</taxon>
        <taxon>Eubacteriales</taxon>
        <taxon>Oscillospiraceae</taxon>
        <taxon>Lawsonibacter</taxon>
    </lineage>
</organism>
<dbReference type="FunFam" id="3.20.20.10:FF:000002">
    <property type="entry name" value="Alanine racemase"/>
    <property type="match status" value="1"/>
</dbReference>
<feature type="binding site" evidence="4 6">
    <location>
        <position position="320"/>
    </location>
    <ligand>
        <name>substrate</name>
    </ligand>
</feature>
<evidence type="ECO:0000256" key="4">
    <source>
        <dbReference type="HAMAP-Rule" id="MF_01201"/>
    </source>
</evidence>
<feature type="modified residue" description="N6-(pyridoxal phosphate)lysine" evidence="4 5">
    <location>
        <position position="39"/>
    </location>
</feature>
<comment type="cofactor">
    <cofactor evidence="1 4 5">
        <name>pyridoxal 5'-phosphate</name>
        <dbReference type="ChEBI" id="CHEBI:597326"/>
    </cofactor>
</comment>
<protein>
    <recommendedName>
        <fullName evidence="4">Alanine racemase</fullName>
        <ecNumber evidence="4">5.1.1.1</ecNumber>
    </recommendedName>
</protein>
<dbReference type="Pfam" id="PF00842">
    <property type="entry name" value="Ala_racemase_C"/>
    <property type="match status" value="1"/>
</dbReference>
<dbReference type="NCBIfam" id="TIGR00492">
    <property type="entry name" value="alr"/>
    <property type="match status" value="1"/>
</dbReference>
<keyword evidence="9" id="KW-1185">Reference proteome</keyword>
<dbReference type="CDD" id="cd00430">
    <property type="entry name" value="PLPDE_III_AR"/>
    <property type="match status" value="1"/>
</dbReference>
<evidence type="ECO:0000256" key="2">
    <source>
        <dbReference type="ARBA" id="ARBA00022898"/>
    </source>
</evidence>
<proteinExistence type="inferred from homology"/>